<protein>
    <submittedName>
        <fullName evidence="1">Crp/Fnr family transcriptional regulator</fullName>
    </submittedName>
</protein>
<feature type="non-terminal residue" evidence="1">
    <location>
        <position position="64"/>
    </location>
</feature>
<dbReference type="InterPro" id="IPR014710">
    <property type="entry name" value="RmlC-like_jellyroll"/>
</dbReference>
<dbReference type="Proteomes" id="UP000323337">
    <property type="component" value="Unassembled WGS sequence"/>
</dbReference>
<organism evidence="1 2">
    <name type="scientific">Flexistipes sinusarabici</name>
    <dbReference type="NCBI Taxonomy" id="2352"/>
    <lineage>
        <taxon>Bacteria</taxon>
        <taxon>Pseudomonadati</taxon>
        <taxon>Deferribacterota</taxon>
        <taxon>Deferribacteres</taxon>
        <taxon>Deferribacterales</taxon>
        <taxon>Flexistipitaceae</taxon>
        <taxon>Flexistipes</taxon>
    </lineage>
</organism>
<accession>A0A5D0MK44</accession>
<sequence length="64" mass="7496">MALVNHLKTVEPFRNLPDAVADFLREKSIVKEYPKNKIIFSQYDKPTGYLYFINKGQVEIFSET</sequence>
<evidence type="ECO:0000313" key="2">
    <source>
        <dbReference type="Proteomes" id="UP000323337"/>
    </source>
</evidence>
<comment type="caution">
    <text evidence="1">The sequence shown here is derived from an EMBL/GenBank/DDBJ whole genome shotgun (WGS) entry which is preliminary data.</text>
</comment>
<dbReference type="SUPFAM" id="SSF51206">
    <property type="entry name" value="cAMP-binding domain-like"/>
    <property type="match status" value="1"/>
</dbReference>
<gene>
    <name evidence="1" type="ORF">FXF49_03070</name>
</gene>
<dbReference type="InterPro" id="IPR018490">
    <property type="entry name" value="cNMP-bd_dom_sf"/>
</dbReference>
<dbReference type="AlphaFoldDB" id="A0A5D0MK44"/>
<dbReference type="EMBL" id="VSIV01000076">
    <property type="protein sequence ID" value="TYB34094.1"/>
    <property type="molecule type" value="Genomic_DNA"/>
</dbReference>
<evidence type="ECO:0000313" key="1">
    <source>
        <dbReference type="EMBL" id="TYB34094.1"/>
    </source>
</evidence>
<proteinExistence type="predicted"/>
<name>A0A5D0MK44_FLESI</name>
<dbReference type="Gene3D" id="2.60.120.10">
    <property type="entry name" value="Jelly Rolls"/>
    <property type="match status" value="1"/>
</dbReference>
<reference evidence="1 2" key="1">
    <citation type="submission" date="2019-08" db="EMBL/GenBank/DDBJ databases">
        <title>Genomic characterization of a novel candidate phylum (ARYD3) from a high temperature, high salinity tertiary oil reservoir in north central Oklahoma, USA.</title>
        <authorList>
            <person name="Youssef N.H."/>
            <person name="Yadav A."/>
            <person name="Elshahed M.S."/>
        </authorList>
    </citation>
    <scope>NUCLEOTIDE SEQUENCE [LARGE SCALE GENOMIC DNA]</scope>
    <source>
        <strain evidence="1">ARYD1</strain>
    </source>
</reference>